<dbReference type="AlphaFoldDB" id="A0A395SQS4"/>
<accession>A0A395SQS4</accession>
<feature type="region of interest" description="Disordered" evidence="1">
    <location>
        <begin position="604"/>
        <end position="625"/>
    </location>
</feature>
<reference evidence="2 3" key="1">
    <citation type="journal article" date="2018" name="PLoS Pathog.">
        <title>Evolution of structural diversity of trichothecenes, a family of toxins produced by plant pathogenic and entomopathogenic fungi.</title>
        <authorList>
            <person name="Proctor R.H."/>
            <person name="McCormick S.P."/>
            <person name="Kim H.S."/>
            <person name="Cardoza R.E."/>
            <person name="Stanley A.M."/>
            <person name="Lindo L."/>
            <person name="Kelly A."/>
            <person name="Brown D.W."/>
            <person name="Lee T."/>
            <person name="Vaughan M.M."/>
            <person name="Alexander N.J."/>
            <person name="Busman M."/>
            <person name="Gutierrez S."/>
        </authorList>
    </citation>
    <scope>NUCLEOTIDE SEQUENCE [LARGE SCALE GENOMIC DNA]</scope>
    <source>
        <strain evidence="2 3">NRRL 20695</strain>
    </source>
</reference>
<dbReference type="Gene3D" id="1.25.40.20">
    <property type="entry name" value="Ankyrin repeat-containing domain"/>
    <property type="match status" value="1"/>
</dbReference>
<keyword evidence="3" id="KW-1185">Reference proteome</keyword>
<gene>
    <name evidence="2" type="ORF">FLONG3_6008</name>
</gene>
<dbReference type="OrthoDB" id="4846939at2759"/>
<evidence type="ECO:0000256" key="1">
    <source>
        <dbReference type="SAM" id="MobiDB-lite"/>
    </source>
</evidence>
<name>A0A395SQS4_9HYPO</name>
<protein>
    <submittedName>
        <fullName evidence="2">Ankyrin repeat</fullName>
    </submittedName>
</protein>
<comment type="caution">
    <text evidence="2">The sequence shown here is derived from an EMBL/GenBank/DDBJ whole genome shotgun (WGS) entry which is preliminary data.</text>
</comment>
<sequence length="738" mass="83067">MSIPINIPKQPLYRRVSTSFPEDEGPYMKYTETFESGHVYRAVSSGSGRFVAVGPQCKLPFLSFSVEKDRISNEITIKIESRDLKKVICEILRYDIVPPLQLALSVSQVVNHYDDLRATLDDLENYDPDSDAYKEMSLLVDDILLERSLYDGYSMGRLRQQGITTHALLRDIHRRNMDIGISDLEECFQLGDTSQEMKNEYLDTQNALIDEIALTGHLELLSEFCEPLLRSNEIQVVYNPGLLSRILDRGFLDVYAYILDLIERTRSMERDIPDTDYSDITYDPLCVAIRLGHLSAVETLIREKIENKLDFFEGHIEDTPNSSDRVFTPLLAAILWQRVDIIRLLLREGPLYQDVVREGPLYHSELVRARNLAVEMGFEHILGVLEDLSKPQISAHEGMSAKYPVLNAPQFLPLRPSSSYRAPAFLSPSTNSNLSGISSALHGPWQDQRTQINCDHFTLCLTNPEIPTGTAPSPAGPEFYDSPQNLSVSQNISPAFSPVLPPQFDPRFPHTAQARFMADLYRWKVVALERKTDADMFDKLVCSIWNTDYLLSNVLPGSQDDLLRFGELAGDIVSTTRIRPPVSKPIGTRIRTIQRKMKGRHKSCHDVEKIVPPDPESATERRDSLPNTQVVDPKVVILLQSVALNVLFVTSSGRSYAPNDYIAIWTDTHAAIQDVEDSGSLQHLFREPASINRSTAIVEDYLSFGGSAYASYDSGLGLRDSFENPTSPWASALKGIDH</sequence>
<evidence type="ECO:0000313" key="3">
    <source>
        <dbReference type="Proteomes" id="UP000266234"/>
    </source>
</evidence>
<proteinExistence type="predicted"/>
<organism evidence="2 3">
    <name type="scientific">Fusarium longipes</name>
    <dbReference type="NCBI Taxonomy" id="694270"/>
    <lineage>
        <taxon>Eukaryota</taxon>
        <taxon>Fungi</taxon>
        <taxon>Dikarya</taxon>
        <taxon>Ascomycota</taxon>
        <taxon>Pezizomycotina</taxon>
        <taxon>Sordariomycetes</taxon>
        <taxon>Hypocreomycetidae</taxon>
        <taxon>Hypocreales</taxon>
        <taxon>Nectriaceae</taxon>
        <taxon>Fusarium</taxon>
    </lineage>
</organism>
<dbReference type="Proteomes" id="UP000266234">
    <property type="component" value="Unassembled WGS sequence"/>
</dbReference>
<evidence type="ECO:0000313" key="2">
    <source>
        <dbReference type="EMBL" id="RGP74449.1"/>
    </source>
</evidence>
<dbReference type="EMBL" id="PXOG01000130">
    <property type="protein sequence ID" value="RGP74449.1"/>
    <property type="molecule type" value="Genomic_DNA"/>
</dbReference>
<dbReference type="STRING" id="694270.A0A395SQS4"/>
<dbReference type="InterPro" id="IPR036770">
    <property type="entry name" value="Ankyrin_rpt-contain_sf"/>
</dbReference>